<feature type="region of interest" description="Disordered" evidence="2">
    <location>
        <begin position="241"/>
        <end position="262"/>
    </location>
</feature>
<dbReference type="EMBL" id="GG745338">
    <property type="protein sequence ID" value="KNE61742.1"/>
    <property type="molecule type" value="Genomic_DNA"/>
</dbReference>
<evidence type="ECO:0000256" key="2">
    <source>
        <dbReference type="SAM" id="MobiDB-lite"/>
    </source>
</evidence>
<comment type="similarity">
    <text evidence="1">Belongs to the FAM154 family.</text>
</comment>
<gene>
    <name evidence="3" type="ORF">AMAG_06542</name>
</gene>
<feature type="region of interest" description="Disordered" evidence="2">
    <location>
        <begin position="54"/>
        <end position="80"/>
    </location>
</feature>
<dbReference type="eggNOG" id="ENOG502RVUX">
    <property type="taxonomic scope" value="Eukaryota"/>
</dbReference>
<dbReference type="VEuPathDB" id="FungiDB:AMAG_06542"/>
<reference evidence="3 4" key="2">
    <citation type="submission" date="2009-11" db="EMBL/GenBank/DDBJ databases">
        <title>The Genome Sequence of Allomyces macrogynus strain ATCC 38327.</title>
        <authorList>
            <consortium name="The Broad Institute Genome Sequencing Platform"/>
            <person name="Russ C."/>
            <person name="Cuomo C."/>
            <person name="Shea T."/>
            <person name="Young S.K."/>
            <person name="Zeng Q."/>
            <person name="Koehrsen M."/>
            <person name="Haas B."/>
            <person name="Borodovsky M."/>
            <person name="Guigo R."/>
            <person name="Alvarado L."/>
            <person name="Berlin A."/>
            <person name="Borenstein D."/>
            <person name="Chen Z."/>
            <person name="Engels R."/>
            <person name="Freedman E."/>
            <person name="Gellesch M."/>
            <person name="Goldberg J."/>
            <person name="Griggs A."/>
            <person name="Gujja S."/>
            <person name="Heiman D."/>
            <person name="Hepburn T."/>
            <person name="Howarth C."/>
            <person name="Jen D."/>
            <person name="Larson L."/>
            <person name="Lewis B."/>
            <person name="Mehta T."/>
            <person name="Park D."/>
            <person name="Pearson M."/>
            <person name="Roberts A."/>
            <person name="Saif S."/>
            <person name="Shenoy N."/>
            <person name="Sisk P."/>
            <person name="Stolte C."/>
            <person name="Sykes S."/>
            <person name="Walk T."/>
            <person name="White J."/>
            <person name="Yandava C."/>
            <person name="Burger G."/>
            <person name="Gray M.W."/>
            <person name="Holland P.W.H."/>
            <person name="King N."/>
            <person name="Lang F.B.F."/>
            <person name="Roger A.J."/>
            <person name="Ruiz-Trillo I."/>
            <person name="Lander E."/>
            <person name="Nusbaum C."/>
        </authorList>
    </citation>
    <scope>NUCLEOTIDE SEQUENCE [LARGE SCALE GENOMIC DNA]</scope>
    <source>
        <strain evidence="3 4">ATCC 38327</strain>
    </source>
</reference>
<dbReference type="GO" id="GO:0005856">
    <property type="term" value="C:cytoskeleton"/>
    <property type="evidence" value="ECO:0007669"/>
    <property type="project" value="TreeGrafter"/>
</dbReference>
<dbReference type="InterPro" id="IPR033336">
    <property type="entry name" value="SAXO1/2"/>
</dbReference>
<keyword evidence="4" id="KW-1185">Reference proteome</keyword>
<accession>A0A0L0SH17</accession>
<sequence>MASSPPPAHASAGLCLCKLCDCGKHRCGPAVLSTAGIPLDAVTEYKDRYPVHAPQYTGKIKPPAQTSTSNQPLAKVTESREQFAPKPLAPRMPPHKREYVPNAAPLDAVTGYASDYQRWNVPPAATVKKREVYTKVGVFEGVTTNKADFQAWNLPDRYRHPKQVYVPTDAKLDAASSYRADFIATGPATRPAPRTQEPYMARAEDRTFVTTMKGAYHGEPGARPPRRTAAEYVPSAAAFAGESTSHADYQRPPPSPPRTSCKPAAVAPAAVAFQGTSEYAAIYTPKDATHRSTRRPARAPYVAPHGVHFEGLSTMKADYVAAAGGTARRADFRPRNTYAPDADDRSFVSETRAMHDAKHPPVCRAIAVKTMIAPGGTVRRGKDGHMYLAAAGAGGAPNGPQM</sequence>
<dbReference type="OMA" id="HVDICPA"/>
<reference evidence="3 4" key="1">
    <citation type="submission" date="2009-11" db="EMBL/GenBank/DDBJ databases">
        <title>Annotation of Allomyces macrogynus ATCC 38327.</title>
        <authorList>
            <consortium name="The Broad Institute Genome Sequencing Platform"/>
            <person name="Russ C."/>
            <person name="Cuomo C."/>
            <person name="Burger G."/>
            <person name="Gray M.W."/>
            <person name="Holland P.W.H."/>
            <person name="King N."/>
            <person name="Lang F.B.F."/>
            <person name="Roger A.J."/>
            <person name="Ruiz-Trillo I."/>
            <person name="Young S.K."/>
            <person name="Zeng Q."/>
            <person name="Gargeya S."/>
            <person name="Fitzgerald M."/>
            <person name="Haas B."/>
            <person name="Abouelleil A."/>
            <person name="Alvarado L."/>
            <person name="Arachchi H.M."/>
            <person name="Berlin A."/>
            <person name="Chapman S.B."/>
            <person name="Gearin G."/>
            <person name="Goldberg J."/>
            <person name="Griggs A."/>
            <person name="Gujja S."/>
            <person name="Hansen M."/>
            <person name="Heiman D."/>
            <person name="Howarth C."/>
            <person name="Larimer J."/>
            <person name="Lui A."/>
            <person name="MacDonald P.J.P."/>
            <person name="McCowen C."/>
            <person name="Montmayeur A."/>
            <person name="Murphy C."/>
            <person name="Neiman D."/>
            <person name="Pearson M."/>
            <person name="Priest M."/>
            <person name="Roberts A."/>
            <person name="Saif S."/>
            <person name="Shea T."/>
            <person name="Sisk P."/>
            <person name="Stolte C."/>
            <person name="Sykes S."/>
            <person name="Wortman J."/>
            <person name="Nusbaum C."/>
            <person name="Birren B."/>
        </authorList>
    </citation>
    <scope>NUCLEOTIDE SEQUENCE [LARGE SCALE GENOMIC DNA]</scope>
    <source>
        <strain evidence="3 4">ATCC 38327</strain>
    </source>
</reference>
<protein>
    <submittedName>
        <fullName evidence="3">Uncharacterized protein</fullName>
    </submittedName>
</protein>
<dbReference type="OrthoDB" id="365640at2759"/>
<evidence type="ECO:0000313" key="4">
    <source>
        <dbReference type="Proteomes" id="UP000054350"/>
    </source>
</evidence>
<dbReference type="GO" id="GO:0008017">
    <property type="term" value="F:microtubule binding"/>
    <property type="evidence" value="ECO:0007669"/>
    <property type="project" value="InterPro"/>
</dbReference>
<dbReference type="Pfam" id="PF05217">
    <property type="entry name" value="SAXO1-2"/>
    <property type="match status" value="1"/>
</dbReference>
<dbReference type="STRING" id="578462.A0A0L0SH17"/>
<organism evidence="3 4">
    <name type="scientific">Allomyces macrogynus (strain ATCC 38327)</name>
    <name type="common">Allomyces javanicus var. macrogynus</name>
    <dbReference type="NCBI Taxonomy" id="578462"/>
    <lineage>
        <taxon>Eukaryota</taxon>
        <taxon>Fungi</taxon>
        <taxon>Fungi incertae sedis</taxon>
        <taxon>Blastocladiomycota</taxon>
        <taxon>Blastocladiomycetes</taxon>
        <taxon>Blastocladiales</taxon>
        <taxon>Blastocladiaceae</taxon>
        <taxon>Allomyces</taxon>
    </lineage>
</organism>
<proteinExistence type="inferred from homology"/>
<dbReference type="PANTHER" id="PTHR31516">
    <property type="entry name" value="STABILIZER OF AXONEMAL MICROTUBULES 2"/>
    <property type="match status" value="1"/>
</dbReference>
<name>A0A0L0SH17_ALLM3</name>
<dbReference type="Proteomes" id="UP000054350">
    <property type="component" value="Unassembled WGS sequence"/>
</dbReference>
<evidence type="ECO:0000313" key="3">
    <source>
        <dbReference type="EMBL" id="KNE61742.1"/>
    </source>
</evidence>
<evidence type="ECO:0000256" key="1">
    <source>
        <dbReference type="ARBA" id="ARBA00008738"/>
    </source>
</evidence>
<dbReference type="PANTHER" id="PTHR31516:SF17">
    <property type="entry name" value="STABILIZER OF AXONEMAL MICROTUBULES 2"/>
    <property type="match status" value="1"/>
</dbReference>
<dbReference type="AlphaFoldDB" id="A0A0L0SH17"/>